<dbReference type="InterPro" id="IPR008984">
    <property type="entry name" value="SMAD_FHA_dom_sf"/>
</dbReference>
<dbReference type="FunFam" id="3.40.50.300:FF:000474">
    <property type="entry name" value="Putative ABC transporter ATP-binding subunit"/>
    <property type="match status" value="1"/>
</dbReference>
<keyword evidence="5" id="KW-0547">Nucleotide-binding</keyword>
<dbReference type="Pfam" id="PF01061">
    <property type="entry name" value="ABC2_membrane"/>
    <property type="match status" value="1"/>
</dbReference>
<dbReference type="InterPro" id="IPR017871">
    <property type="entry name" value="ABC_transporter-like_CS"/>
</dbReference>
<dbReference type="CDD" id="cd22694">
    <property type="entry name" value="FHA_Rv1747-like_rpt1"/>
    <property type="match status" value="1"/>
</dbReference>
<feature type="domain" description="FHA" evidence="11">
    <location>
        <begin position="223"/>
        <end position="272"/>
    </location>
</feature>
<feature type="transmembrane region" description="Helical" evidence="10">
    <location>
        <begin position="644"/>
        <end position="665"/>
    </location>
</feature>
<dbReference type="SUPFAM" id="SSF49879">
    <property type="entry name" value="SMAD/FHA domain"/>
    <property type="match status" value="2"/>
</dbReference>
<dbReference type="PROSITE" id="PS00211">
    <property type="entry name" value="ABC_TRANSPORTER_1"/>
    <property type="match status" value="1"/>
</dbReference>
<dbReference type="PANTHER" id="PTHR48041">
    <property type="entry name" value="ABC TRANSPORTER G FAMILY MEMBER 28"/>
    <property type="match status" value="1"/>
</dbReference>
<proteinExistence type="predicted"/>
<evidence type="ECO:0000256" key="7">
    <source>
        <dbReference type="ARBA" id="ARBA00022989"/>
    </source>
</evidence>
<evidence type="ECO:0000256" key="10">
    <source>
        <dbReference type="SAM" id="Phobius"/>
    </source>
</evidence>
<evidence type="ECO:0000256" key="3">
    <source>
        <dbReference type="ARBA" id="ARBA00022553"/>
    </source>
</evidence>
<gene>
    <name evidence="13" type="ORF">AWC30_16945</name>
</gene>
<evidence type="ECO:0000313" key="13">
    <source>
        <dbReference type="EMBL" id="ORW99205.1"/>
    </source>
</evidence>
<evidence type="ECO:0000313" key="14">
    <source>
        <dbReference type="Proteomes" id="UP000193090"/>
    </source>
</evidence>
<evidence type="ECO:0000259" key="12">
    <source>
        <dbReference type="PROSITE" id="PS50893"/>
    </source>
</evidence>
<feature type="transmembrane region" description="Helical" evidence="10">
    <location>
        <begin position="685"/>
        <end position="710"/>
    </location>
</feature>
<keyword evidence="3" id="KW-0597">Phosphoprotein</keyword>
<dbReference type="RefSeq" id="WP_085111394.1">
    <property type="nucleotide sequence ID" value="NZ_LQPZ01000050.1"/>
</dbReference>
<dbReference type="InterPro" id="IPR050352">
    <property type="entry name" value="ABCG_transporters"/>
</dbReference>
<comment type="subcellular location">
    <subcellularLocation>
        <location evidence="1">Membrane</location>
        <topology evidence="1">Multi-pass membrane protein</topology>
    </subcellularLocation>
</comment>
<sequence length="887" mass="93679">MNQPGAPALTVRHEGTQRTFSPGHDVVVGRDLRADVRIAHPLVSRTHLLLRFDGGRWLAVDNDSLNGIFVNGHRVPVATLGDGQSINLGNPDGPRLSFEVGRHQGAAGRPPATAMMRAAAQPGPPAAPPQSWPPHQGAPHPGPPYPGPPPSAPRPQIYPQHGAPHPPPPPVAAPRPAAPAPDLAPQTHRAPVAATPPEESNVATRMVDILGLRHTPETPSNALTIGRATDNDVVIPDVLASRHHAMLVPTPIGTEIRDNRSINGTFVNRVRIGSAVLTEGDVVTIGNVDLVFTNGTLVRSSEAATKTGGLEVNSVNFTVEGGKQLISNVSMTCRPGTLTAIIGGSGAGKTTLSRLIAGYTTPSSGSVTFEGHNIHTDYAVLRSRIGMVPQDDVVHRQLTVNQALGYAAELRLPPDSTKADRDQAVAQVLEELELTKHADTRVDKLSGGQRKRASVALELLTGPSLLILDEPTSGLDPALDRQVMLMLRQLADAGRVVLVVTHSVSFLDVCDQIMLLAPGGKTAYCGPPSQIGAAMGSTNYADIFAKVGADPDAANQRFMESSHRPNPTPDAQSPADLGDPPRTDVLRQLSTIARRQIRLVISDRGYTVFLALLPFLIGALSLTVKGKGGLGMPGMDAPTEPQYVMVLLNIGAVFMGTALTIRDLIGERPIFKREQAVGLSTTAYLMAKVAVFCVFATVQAAIATTIVILGKGGPTQGALLFGHSNAAANVELFLAVAGTCVASAILGLALSSFAQSSEQIMPMLVVAIMGQLVLSGGMIPVTGRLGLDQVSWLTPARWGYAASASTIDFNHLLHHDASPPNCMPLPTAEVPEPAVPEGCTPALDVKQIPQDSLWKHSTGTWLFDMAMLVALSVLYSGVVRWKIRLHR</sequence>
<dbReference type="InterPro" id="IPR000253">
    <property type="entry name" value="FHA_dom"/>
</dbReference>
<keyword evidence="2" id="KW-0813">Transport</keyword>
<feature type="region of interest" description="Disordered" evidence="9">
    <location>
        <begin position="558"/>
        <end position="581"/>
    </location>
</feature>
<feature type="domain" description="FHA" evidence="11">
    <location>
        <begin position="26"/>
        <end position="75"/>
    </location>
</feature>
<keyword evidence="6 13" id="KW-0067">ATP-binding</keyword>
<dbReference type="GO" id="GO:0016887">
    <property type="term" value="F:ATP hydrolysis activity"/>
    <property type="evidence" value="ECO:0007669"/>
    <property type="project" value="InterPro"/>
</dbReference>
<keyword evidence="4 10" id="KW-0812">Transmembrane</keyword>
<feature type="compositionally biased region" description="Pro residues" evidence="9">
    <location>
        <begin position="140"/>
        <end position="153"/>
    </location>
</feature>
<feature type="compositionally biased region" description="Pro residues" evidence="9">
    <location>
        <begin position="122"/>
        <end position="132"/>
    </location>
</feature>
<dbReference type="GO" id="GO:0016020">
    <property type="term" value="C:membrane"/>
    <property type="evidence" value="ECO:0007669"/>
    <property type="project" value="UniProtKB-SubCell"/>
</dbReference>
<organism evidence="13 14">
    <name type="scientific">Mycolicibacillus trivialis</name>
    <dbReference type="NCBI Taxonomy" id="1798"/>
    <lineage>
        <taxon>Bacteria</taxon>
        <taxon>Bacillati</taxon>
        <taxon>Actinomycetota</taxon>
        <taxon>Actinomycetes</taxon>
        <taxon>Mycobacteriales</taxon>
        <taxon>Mycobacteriaceae</taxon>
        <taxon>Mycolicibacillus</taxon>
    </lineage>
</organism>
<evidence type="ECO:0000256" key="8">
    <source>
        <dbReference type="ARBA" id="ARBA00023136"/>
    </source>
</evidence>
<dbReference type="InterPro" id="IPR027417">
    <property type="entry name" value="P-loop_NTPase"/>
</dbReference>
<accession>A0A1X2EE78</accession>
<name>A0A1X2EE78_9MYCO</name>
<dbReference type="GO" id="GO:0005524">
    <property type="term" value="F:ATP binding"/>
    <property type="evidence" value="ECO:0007669"/>
    <property type="project" value="UniProtKB-KW"/>
</dbReference>
<dbReference type="OrthoDB" id="9804819at2"/>
<dbReference type="SUPFAM" id="SSF52540">
    <property type="entry name" value="P-loop containing nucleoside triphosphate hydrolases"/>
    <property type="match status" value="1"/>
</dbReference>
<feature type="transmembrane region" description="Helical" evidence="10">
    <location>
        <begin position="730"/>
        <end position="751"/>
    </location>
</feature>
<dbReference type="EMBL" id="LQPZ01000050">
    <property type="protein sequence ID" value="ORW99205.1"/>
    <property type="molecule type" value="Genomic_DNA"/>
</dbReference>
<feature type="transmembrane region" description="Helical" evidence="10">
    <location>
        <begin position="605"/>
        <end position="624"/>
    </location>
</feature>
<dbReference type="PROSITE" id="PS50893">
    <property type="entry name" value="ABC_TRANSPORTER_2"/>
    <property type="match status" value="1"/>
</dbReference>
<dbReference type="Pfam" id="PF00005">
    <property type="entry name" value="ABC_tran"/>
    <property type="match status" value="1"/>
</dbReference>
<feature type="transmembrane region" description="Helical" evidence="10">
    <location>
        <begin position="763"/>
        <end position="783"/>
    </location>
</feature>
<evidence type="ECO:0000256" key="4">
    <source>
        <dbReference type="ARBA" id="ARBA00022692"/>
    </source>
</evidence>
<protein>
    <submittedName>
        <fullName evidence="13">ABC transporter ATP-binding protein</fullName>
    </submittedName>
</protein>
<dbReference type="SMART" id="SM00382">
    <property type="entry name" value="AAA"/>
    <property type="match status" value="1"/>
</dbReference>
<dbReference type="InterPro" id="IPR003439">
    <property type="entry name" value="ABC_transporter-like_ATP-bd"/>
</dbReference>
<feature type="compositionally biased region" description="Low complexity" evidence="9">
    <location>
        <begin position="105"/>
        <end position="121"/>
    </location>
</feature>
<evidence type="ECO:0000256" key="2">
    <source>
        <dbReference type="ARBA" id="ARBA00022448"/>
    </source>
</evidence>
<feature type="domain" description="ABC transporter" evidence="12">
    <location>
        <begin position="310"/>
        <end position="543"/>
    </location>
</feature>
<dbReference type="AlphaFoldDB" id="A0A1X2EE78"/>
<dbReference type="InterPro" id="IPR003593">
    <property type="entry name" value="AAA+_ATPase"/>
</dbReference>
<dbReference type="STRING" id="1798.AWC30_16945"/>
<dbReference type="InterPro" id="IPR013525">
    <property type="entry name" value="ABC2_TM"/>
</dbReference>
<evidence type="ECO:0000256" key="6">
    <source>
        <dbReference type="ARBA" id="ARBA00022840"/>
    </source>
</evidence>
<evidence type="ECO:0000256" key="1">
    <source>
        <dbReference type="ARBA" id="ARBA00004141"/>
    </source>
</evidence>
<evidence type="ECO:0000256" key="5">
    <source>
        <dbReference type="ARBA" id="ARBA00022741"/>
    </source>
</evidence>
<keyword evidence="14" id="KW-1185">Reference proteome</keyword>
<feature type="transmembrane region" description="Helical" evidence="10">
    <location>
        <begin position="861"/>
        <end position="881"/>
    </location>
</feature>
<comment type="caution">
    <text evidence="13">The sequence shown here is derived from an EMBL/GenBank/DDBJ whole genome shotgun (WGS) entry which is preliminary data.</text>
</comment>
<dbReference type="Gene3D" id="3.40.50.300">
    <property type="entry name" value="P-loop containing nucleotide triphosphate hydrolases"/>
    <property type="match status" value="1"/>
</dbReference>
<evidence type="ECO:0000259" key="11">
    <source>
        <dbReference type="PROSITE" id="PS50006"/>
    </source>
</evidence>
<reference evidence="13 14" key="1">
    <citation type="submission" date="2016-01" db="EMBL/GenBank/DDBJ databases">
        <title>The new phylogeny of the genus Mycobacterium.</title>
        <authorList>
            <person name="Tarcisio F."/>
            <person name="Conor M."/>
            <person name="Antonella G."/>
            <person name="Elisabetta G."/>
            <person name="Giulia F.S."/>
            <person name="Sara T."/>
            <person name="Anna F."/>
            <person name="Clotilde B."/>
            <person name="Roberto B."/>
            <person name="Veronica D.S."/>
            <person name="Fabio R."/>
            <person name="Monica P."/>
            <person name="Olivier J."/>
            <person name="Enrico T."/>
            <person name="Nicola S."/>
        </authorList>
    </citation>
    <scope>NUCLEOTIDE SEQUENCE [LARGE SCALE GENOMIC DNA]</scope>
    <source>
        <strain evidence="13 14">DSM 44153</strain>
    </source>
</reference>
<dbReference type="Pfam" id="PF00498">
    <property type="entry name" value="FHA"/>
    <property type="match status" value="2"/>
</dbReference>
<feature type="compositionally biased region" description="Pro residues" evidence="9">
    <location>
        <begin position="164"/>
        <end position="179"/>
    </location>
</feature>
<evidence type="ECO:0000256" key="9">
    <source>
        <dbReference type="SAM" id="MobiDB-lite"/>
    </source>
</evidence>
<dbReference type="Gene3D" id="2.60.200.20">
    <property type="match status" value="2"/>
</dbReference>
<dbReference type="PANTHER" id="PTHR48041:SF139">
    <property type="entry name" value="PROTEIN SCARLET"/>
    <property type="match status" value="1"/>
</dbReference>
<dbReference type="PROSITE" id="PS50006">
    <property type="entry name" value="FHA_DOMAIN"/>
    <property type="match status" value="2"/>
</dbReference>
<feature type="region of interest" description="Disordered" evidence="9">
    <location>
        <begin position="85"/>
        <end position="201"/>
    </location>
</feature>
<dbReference type="GO" id="GO:0140359">
    <property type="term" value="F:ABC-type transporter activity"/>
    <property type="evidence" value="ECO:0007669"/>
    <property type="project" value="InterPro"/>
</dbReference>
<keyword evidence="7 10" id="KW-1133">Transmembrane helix</keyword>
<dbReference type="SMART" id="SM00240">
    <property type="entry name" value="FHA"/>
    <property type="match status" value="2"/>
</dbReference>
<keyword evidence="8 10" id="KW-0472">Membrane</keyword>
<dbReference type="Proteomes" id="UP000193090">
    <property type="component" value="Unassembled WGS sequence"/>
</dbReference>